<gene>
    <name evidence="1" type="ORF">CLEI1391_LOCUS7902</name>
</gene>
<proteinExistence type="predicted"/>
<dbReference type="AlphaFoldDB" id="A0A7S0RGR6"/>
<dbReference type="EMBL" id="HBFB01014040">
    <property type="protein sequence ID" value="CAD8677290.1"/>
    <property type="molecule type" value="Transcribed_RNA"/>
</dbReference>
<organism evidence="1">
    <name type="scientific">Chlamydomonas leiostraca</name>
    <dbReference type="NCBI Taxonomy" id="1034604"/>
    <lineage>
        <taxon>Eukaryota</taxon>
        <taxon>Viridiplantae</taxon>
        <taxon>Chlorophyta</taxon>
        <taxon>core chlorophytes</taxon>
        <taxon>Chlorophyceae</taxon>
        <taxon>CS clade</taxon>
        <taxon>Chlamydomonadales</taxon>
        <taxon>Chlamydomonadaceae</taxon>
        <taxon>Chlamydomonas</taxon>
    </lineage>
</organism>
<reference evidence="1" key="1">
    <citation type="submission" date="2021-01" db="EMBL/GenBank/DDBJ databases">
        <authorList>
            <person name="Corre E."/>
            <person name="Pelletier E."/>
            <person name="Niang G."/>
            <person name="Scheremetjew M."/>
            <person name="Finn R."/>
            <person name="Kale V."/>
            <person name="Holt S."/>
            <person name="Cochrane G."/>
            <person name="Meng A."/>
            <person name="Brown T."/>
            <person name="Cohen L."/>
        </authorList>
    </citation>
    <scope>NUCLEOTIDE SEQUENCE</scope>
    <source>
        <strain evidence="1">SAG 11-49</strain>
    </source>
</reference>
<sequence>MTSLKQAISAPHALHARTAPSTPGTSQHCTAAAAAALANHVTACTSTAMPSAAWSSWLLAAVLFRCCSDRCDLLVHAGSLVVVSMALGVSSPVVQRLQTILNRCLTRHLGESNMIHVWMLQVLKRRGIVLALANLARPQ</sequence>
<accession>A0A7S0RGR6</accession>
<name>A0A7S0RGR6_9CHLO</name>
<protein>
    <submittedName>
        <fullName evidence="1">Uncharacterized protein</fullName>
    </submittedName>
</protein>
<evidence type="ECO:0000313" key="1">
    <source>
        <dbReference type="EMBL" id="CAD8677290.1"/>
    </source>
</evidence>